<dbReference type="Pfam" id="PF00331">
    <property type="entry name" value="Glyco_hydro_10"/>
    <property type="match status" value="1"/>
</dbReference>
<evidence type="ECO:0000313" key="14">
    <source>
        <dbReference type="Proteomes" id="UP000037035"/>
    </source>
</evidence>
<keyword evidence="14" id="KW-1185">Reference proteome</keyword>
<dbReference type="Proteomes" id="UP000037035">
    <property type="component" value="Unassembled WGS sequence"/>
</dbReference>
<organism evidence="13 14">
    <name type="scientific">Puccinia sorghi</name>
    <dbReference type="NCBI Taxonomy" id="27349"/>
    <lineage>
        <taxon>Eukaryota</taxon>
        <taxon>Fungi</taxon>
        <taxon>Dikarya</taxon>
        <taxon>Basidiomycota</taxon>
        <taxon>Pucciniomycotina</taxon>
        <taxon>Pucciniomycetes</taxon>
        <taxon>Pucciniales</taxon>
        <taxon>Pucciniaceae</taxon>
        <taxon>Puccinia</taxon>
    </lineage>
</organism>
<name>A0A0L6UVF1_9BASI</name>
<dbReference type="GO" id="GO:0045493">
    <property type="term" value="P:xylan catabolic process"/>
    <property type="evidence" value="ECO:0007669"/>
    <property type="project" value="UniProtKB-KW"/>
</dbReference>
<proteinExistence type="inferred from homology"/>
<dbReference type="EMBL" id="LAVV01008559">
    <property type="protein sequence ID" value="KNZ52503.1"/>
    <property type="molecule type" value="Genomic_DNA"/>
</dbReference>
<comment type="caution">
    <text evidence="13">The sequence shown here is derived from an EMBL/GenBank/DDBJ whole genome shotgun (WGS) entry which is preliminary data.</text>
</comment>
<evidence type="ECO:0000256" key="10">
    <source>
        <dbReference type="SAM" id="MobiDB-lite"/>
    </source>
</evidence>
<evidence type="ECO:0000256" key="8">
    <source>
        <dbReference type="ARBA" id="ARBA00023295"/>
    </source>
</evidence>
<evidence type="ECO:0000256" key="7">
    <source>
        <dbReference type="ARBA" id="ARBA00023277"/>
    </source>
</evidence>
<dbReference type="InterPro" id="IPR044846">
    <property type="entry name" value="GH10"/>
</dbReference>
<reference evidence="13 14" key="1">
    <citation type="submission" date="2015-08" db="EMBL/GenBank/DDBJ databases">
        <title>Next Generation Sequencing and Analysis of the Genome of Puccinia sorghi L Schw, the Causal Agent of Maize Common Rust.</title>
        <authorList>
            <person name="Rochi L."/>
            <person name="Burguener G."/>
            <person name="Darino M."/>
            <person name="Turjanski A."/>
            <person name="Kreff E."/>
            <person name="Dieguez M.J."/>
            <person name="Sacco F."/>
        </authorList>
    </citation>
    <scope>NUCLEOTIDE SEQUENCE [LARGE SCALE GENOMIC DNA]</scope>
    <source>
        <strain evidence="13 14">RO10H11247</strain>
    </source>
</reference>
<dbReference type="InterPro" id="IPR001000">
    <property type="entry name" value="GH10_dom"/>
</dbReference>
<dbReference type="GO" id="GO:0031176">
    <property type="term" value="F:endo-1,4-beta-xylanase activity"/>
    <property type="evidence" value="ECO:0007669"/>
    <property type="project" value="UniProtKB-EC"/>
</dbReference>
<evidence type="ECO:0000256" key="3">
    <source>
        <dbReference type="ARBA" id="ARBA00012590"/>
    </source>
</evidence>
<comment type="catalytic activity">
    <reaction evidence="1">
        <text>Endohydrolysis of (1-&gt;4)-beta-D-xylosidic linkages in xylans.</text>
        <dbReference type="EC" id="3.2.1.8"/>
    </reaction>
</comment>
<keyword evidence="6 13" id="KW-0378">Hydrolase</keyword>
<feature type="chain" id="PRO_5005568116" description="endo-1,4-beta-xylanase" evidence="11">
    <location>
        <begin position="25"/>
        <end position="316"/>
    </location>
</feature>
<evidence type="ECO:0000256" key="6">
    <source>
        <dbReference type="ARBA" id="ARBA00022801"/>
    </source>
</evidence>
<evidence type="ECO:0000256" key="2">
    <source>
        <dbReference type="ARBA" id="ARBA00007495"/>
    </source>
</evidence>
<dbReference type="SMART" id="SM00633">
    <property type="entry name" value="Glyco_10"/>
    <property type="match status" value="1"/>
</dbReference>
<dbReference type="VEuPathDB" id="FungiDB:VP01_3551g1"/>
<feature type="signal peptide" evidence="11">
    <location>
        <begin position="1"/>
        <end position="24"/>
    </location>
</feature>
<dbReference type="PANTHER" id="PTHR31490">
    <property type="entry name" value="GLYCOSYL HYDROLASE"/>
    <property type="match status" value="1"/>
</dbReference>
<evidence type="ECO:0000313" key="13">
    <source>
        <dbReference type="EMBL" id="KNZ52503.1"/>
    </source>
</evidence>
<evidence type="ECO:0000256" key="1">
    <source>
        <dbReference type="ARBA" id="ARBA00000681"/>
    </source>
</evidence>
<evidence type="ECO:0000256" key="4">
    <source>
        <dbReference type="ARBA" id="ARBA00022651"/>
    </source>
</evidence>
<keyword evidence="9" id="KW-0624">Polysaccharide degradation</keyword>
<evidence type="ECO:0000256" key="9">
    <source>
        <dbReference type="ARBA" id="ARBA00023326"/>
    </source>
</evidence>
<dbReference type="EC" id="3.2.1.8" evidence="3"/>
<sequence length="316" mass="35164">MKSTGLRVMFCLLFNFSQVWLASAAPQEGKPGKDTSKSGPNTSGAGSQDKPLMGIGITADGLQNPKYSQVVQKFFQVLTPGNGEFSFGYLVALLGTIGDLWKAILVNLTLDLRSSSCLPQFFMLQKLTRPSGYNAKNIKPCSTQIFEYAKKNDKLLRIHTMFAKSQNPGWIEQLKKEDLQKAMTNILEQVIRRYAGLAIGMDVCNEILNDQGNLDDNPWKKILGDSHNKNMLLFINDFSIESKNPKSDGMLRLATRLNKAGLLDAVGFQCHFIVGQVPKDLKENLERFTAAGEYCLGSHSTLSRVWPSPKWMCESN</sequence>
<dbReference type="PANTHER" id="PTHR31490:SF88">
    <property type="entry name" value="BETA-XYLANASE"/>
    <property type="match status" value="1"/>
</dbReference>
<comment type="similarity">
    <text evidence="2">Belongs to the glycosyl hydrolase 10 (cellulase F) family.</text>
</comment>
<dbReference type="SUPFAM" id="SSF51445">
    <property type="entry name" value="(Trans)glycosidases"/>
    <property type="match status" value="1"/>
</dbReference>
<feature type="domain" description="GH10" evidence="12">
    <location>
        <begin position="115"/>
        <end position="316"/>
    </location>
</feature>
<evidence type="ECO:0000259" key="12">
    <source>
        <dbReference type="PROSITE" id="PS51760"/>
    </source>
</evidence>
<accession>A0A0L6UVF1</accession>
<dbReference type="PROSITE" id="PS51760">
    <property type="entry name" value="GH10_2"/>
    <property type="match status" value="1"/>
</dbReference>
<dbReference type="Gene3D" id="3.20.20.80">
    <property type="entry name" value="Glycosidases"/>
    <property type="match status" value="1"/>
</dbReference>
<feature type="region of interest" description="Disordered" evidence="10">
    <location>
        <begin position="26"/>
        <end position="51"/>
    </location>
</feature>
<dbReference type="AlphaFoldDB" id="A0A0L6UVF1"/>
<keyword evidence="5 11" id="KW-0732">Signal</keyword>
<evidence type="ECO:0000256" key="5">
    <source>
        <dbReference type="ARBA" id="ARBA00022729"/>
    </source>
</evidence>
<feature type="compositionally biased region" description="Polar residues" evidence="10">
    <location>
        <begin position="37"/>
        <end position="46"/>
    </location>
</feature>
<evidence type="ECO:0000256" key="11">
    <source>
        <dbReference type="SAM" id="SignalP"/>
    </source>
</evidence>
<dbReference type="InterPro" id="IPR017853">
    <property type="entry name" value="GH"/>
</dbReference>
<gene>
    <name evidence="13" type="ORF">VP01_3551g1</name>
</gene>
<keyword evidence="7" id="KW-0119">Carbohydrate metabolism</keyword>
<keyword evidence="8" id="KW-0326">Glycosidase</keyword>
<dbReference type="OrthoDB" id="3055998at2759"/>
<dbReference type="STRING" id="27349.A0A0L6UVF1"/>
<keyword evidence="4" id="KW-0858">Xylan degradation</keyword>
<protein>
    <recommendedName>
        <fullName evidence="3">endo-1,4-beta-xylanase</fullName>
        <ecNumber evidence="3">3.2.1.8</ecNumber>
    </recommendedName>
</protein>